<organism evidence="1 2">
    <name type="scientific">Candidatus Liptonbacteria bacterium GWB1_49_6</name>
    <dbReference type="NCBI Taxonomy" id="1798644"/>
    <lineage>
        <taxon>Bacteria</taxon>
        <taxon>Candidatus Liptoniibacteriota</taxon>
    </lineage>
</organism>
<name>A0A1G2C5I9_9BACT</name>
<evidence type="ECO:0008006" key="3">
    <source>
        <dbReference type="Google" id="ProtNLM"/>
    </source>
</evidence>
<dbReference type="Proteomes" id="UP000176648">
    <property type="component" value="Unassembled WGS sequence"/>
</dbReference>
<evidence type="ECO:0000313" key="2">
    <source>
        <dbReference type="Proteomes" id="UP000176648"/>
    </source>
</evidence>
<dbReference type="SUPFAM" id="SSF53633">
    <property type="entry name" value="Carbamate kinase-like"/>
    <property type="match status" value="1"/>
</dbReference>
<dbReference type="STRING" id="1798644.A2122_00960"/>
<evidence type="ECO:0000313" key="1">
    <source>
        <dbReference type="EMBL" id="OGY96695.1"/>
    </source>
</evidence>
<dbReference type="EMBL" id="MHKU01000025">
    <property type="protein sequence ID" value="OGY96695.1"/>
    <property type="molecule type" value="Genomic_DNA"/>
</dbReference>
<dbReference type="InterPro" id="IPR036393">
    <property type="entry name" value="AceGlu_kinase-like_sf"/>
</dbReference>
<proteinExistence type="predicted"/>
<sequence>MIVIGGGRLSRLFQTAAKQISNITDEDKDWIGIHATRLNAHLLRTVFRDIADPVVVDSRHKLKKLRFPVTIASGWRPGWSTDYVAVALAKDFGAGEVVVAGKPDYVYPHTKMKRIANVRRGRASSFGVGVYDKDDGILDKKNPYEKLSWREYRKLIPAKWVPGSHAPVDPVAARLAEKEGVKAIVLNGKDLKNFECLLKGKEFKGTIISH</sequence>
<dbReference type="Gene3D" id="3.40.1160.10">
    <property type="entry name" value="Acetylglutamate kinase-like"/>
    <property type="match status" value="2"/>
</dbReference>
<gene>
    <name evidence="1" type="ORF">A2122_00960</name>
</gene>
<protein>
    <recommendedName>
        <fullName evidence="3">Aspartate/glutamate/uridylate kinase domain-containing protein</fullName>
    </recommendedName>
</protein>
<reference evidence="1 2" key="1">
    <citation type="journal article" date="2016" name="Nat. Commun.">
        <title>Thousands of microbial genomes shed light on interconnected biogeochemical processes in an aquifer system.</title>
        <authorList>
            <person name="Anantharaman K."/>
            <person name="Brown C.T."/>
            <person name="Hug L.A."/>
            <person name="Sharon I."/>
            <person name="Castelle C.J."/>
            <person name="Probst A.J."/>
            <person name="Thomas B.C."/>
            <person name="Singh A."/>
            <person name="Wilkins M.J."/>
            <person name="Karaoz U."/>
            <person name="Brodie E.L."/>
            <person name="Williams K.H."/>
            <person name="Hubbard S.S."/>
            <person name="Banfield J.F."/>
        </authorList>
    </citation>
    <scope>NUCLEOTIDE SEQUENCE [LARGE SCALE GENOMIC DNA]</scope>
</reference>
<dbReference type="AlphaFoldDB" id="A0A1G2C5I9"/>
<accession>A0A1G2C5I9</accession>
<comment type="caution">
    <text evidence="1">The sequence shown here is derived from an EMBL/GenBank/DDBJ whole genome shotgun (WGS) entry which is preliminary data.</text>
</comment>